<dbReference type="InterPro" id="IPR008979">
    <property type="entry name" value="Galactose-bd-like_sf"/>
</dbReference>
<dbReference type="EMBL" id="JAACJM010000025">
    <property type="protein sequence ID" value="KAF5365948.1"/>
    <property type="molecule type" value="Genomic_DNA"/>
</dbReference>
<feature type="signal peptide" evidence="1">
    <location>
        <begin position="1"/>
        <end position="23"/>
    </location>
</feature>
<dbReference type="Proteomes" id="UP000559256">
    <property type="component" value="Unassembled WGS sequence"/>
</dbReference>
<reference evidence="2 3" key="1">
    <citation type="journal article" date="2020" name="ISME J.">
        <title>Uncovering the hidden diversity of litter-decomposition mechanisms in mushroom-forming fungi.</title>
        <authorList>
            <person name="Floudas D."/>
            <person name="Bentzer J."/>
            <person name="Ahren D."/>
            <person name="Johansson T."/>
            <person name="Persson P."/>
            <person name="Tunlid A."/>
        </authorList>
    </citation>
    <scope>NUCLEOTIDE SEQUENCE [LARGE SCALE GENOMIC DNA]</scope>
    <source>
        <strain evidence="2 3">CBS 291.85</strain>
    </source>
</reference>
<evidence type="ECO:0000313" key="2">
    <source>
        <dbReference type="EMBL" id="KAF5365948.1"/>
    </source>
</evidence>
<dbReference type="Pfam" id="PF17132">
    <property type="entry name" value="Glyco_hydro_106"/>
    <property type="match status" value="1"/>
</dbReference>
<sequence>MHPSALLTGRLSSLLLITNFAWSQNLPQNLPRGSFQTPKTGVKWRYWIEDADVDPDTLRFDVSEIARLGSSGFELLSYQSYGSIGSATGDIVVDPTDFAFGSDRFVTVSAALVQAAMENNITIDFSLGPDQGAGVPVFPDDVDMEGMNTEMVFGTHFIQPGDSFNGPLPSPIIVPFVDFRGNVASANITKMSLVGVIGAELASGANTSAARVSLDFNTVVDLTDQVQGSVDDGTASVSWTPSNNNTSVLLSYFSRRNGWPEAKPGFHGAQPDEPGSWGSWAVDHFSAKGANVSASFMQNNILSQQGIGDLLRQPGVGQYMWEDSMEFRAQLFWTEGLPQRFMERHGYNISIALPVLHTLRSSPFSNPAINRTFDYGTSFNWGKFTEDYQDTLTSLYIDYMTALSDFARSVGMTFSNQPGYNFRLDVAASAAIPDTPEIESLGVPTIDQARQLSGGVHLGNHTFFSSETGARPGEANALRMIELLEDAKTQYAGGVNVALLHGIPYSGDYPNTTWPGLTTFGYRFAEMHGPRQPAWNYYRGYLDFLARTQYLLQAGVAKVDLAIYRKDYDITSKFPFQGTSLISAGYTYEYISPENLKLPGASTVVDGRLAPAGPAYKALILSRIQNITVDAAQSLVDFSDNELPIIFVGSVPDDVPGFETGDSQKTQVQDLMDQLVNKSTVAVVDTEDDVAGALAQMGVLPAASANSKSPNLYTVVREVQGESDSDRTSHFYLFNSNVSTGGSVPGLINFTLTLNPGFNGTPFVLDPWTGEVSPIVLYAVDDNGSIVIPSISLAPAQTALFTVTTLTSFEGVAASSAHLTDAGEGVIAVASSTGVELRSFQDGDAELTFSNGSTQTVSLSLSDETPRELDGWQLNITAWTPPDDLSQNKSQPILVPMVPINLTQGLVPWDQLDGLANVSGVGTYVTTFEWDHTEDGGVGLQLDFGKVFHTIKAWINDVEIPTADPTNPVVDVSDFVRQGTNAIRVDAASTLLNVLNSVGSAVVTLNQPRNVPPPANQHYGLVAPVRLIPYARAVISF</sequence>
<name>A0A8H5LQN5_9AGAR</name>
<protein>
    <recommendedName>
        <fullName evidence="4">Secreted protein</fullName>
    </recommendedName>
</protein>
<dbReference type="PANTHER" id="PTHR36848">
    <property type="entry name" value="DNA-BINDING PROTEIN (PUTATIVE SECRETED PROTEIN)-RELATED"/>
    <property type="match status" value="1"/>
</dbReference>
<dbReference type="AlphaFoldDB" id="A0A8H5LQN5"/>
<dbReference type="InterPro" id="IPR053161">
    <property type="entry name" value="Ulvan_degrading_GH"/>
</dbReference>
<dbReference type="Gene3D" id="2.60.120.260">
    <property type="entry name" value="Galactose-binding domain-like"/>
    <property type="match status" value="1"/>
</dbReference>
<dbReference type="OrthoDB" id="2588159at2759"/>
<dbReference type="PANTHER" id="PTHR36848:SF2">
    <property type="entry name" value="SECRETED PROTEIN"/>
    <property type="match status" value="1"/>
</dbReference>
<feature type="chain" id="PRO_5034534067" description="Secreted protein" evidence="1">
    <location>
        <begin position="24"/>
        <end position="1037"/>
    </location>
</feature>
<proteinExistence type="predicted"/>
<evidence type="ECO:0008006" key="4">
    <source>
        <dbReference type="Google" id="ProtNLM"/>
    </source>
</evidence>
<gene>
    <name evidence="2" type="ORF">D9758_006728</name>
</gene>
<comment type="caution">
    <text evidence="2">The sequence shown here is derived from an EMBL/GenBank/DDBJ whole genome shotgun (WGS) entry which is preliminary data.</text>
</comment>
<evidence type="ECO:0000256" key="1">
    <source>
        <dbReference type="SAM" id="SignalP"/>
    </source>
</evidence>
<keyword evidence="3" id="KW-1185">Reference proteome</keyword>
<evidence type="ECO:0000313" key="3">
    <source>
        <dbReference type="Proteomes" id="UP000559256"/>
    </source>
</evidence>
<dbReference type="SUPFAM" id="SSF49785">
    <property type="entry name" value="Galactose-binding domain-like"/>
    <property type="match status" value="1"/>
</dbReference>
<organism evidence="2 3">
    <name type="scientific">Tetrapyrgos nigripes</name>
    <dbReference type="NCBI Taxonomy" id="182062"/>
    <lineage>
        <taxon>Eukaryota</taxon>
        <taxon>Fungi</taxon>
        <taxon>Dikarya</taxon>
        <taxon>Basidiomycota</taxon>
        <taxon>Agaricomycotina</taxon>
        <taxon>Agaricomycetes</taxon>
        <taxon>Agaricomycetidae</taxon>
        <taxon>Agaricales</taxon>
        <taxon>Marasmiineae</taxon>
        <taxon>Marasmiaceae</taxon>
        <taxon>Tetrapyrgos</taxon>
    </lineage>
</organism>
<accession>A0A8H5LQN5</accession>
<keyword evidence="1" id="KW-0732">Signal</keyword>